<dbReference type="InterPro" id="IPR003122">
    <property type="entry name" value="Tar_rcpt_lig-bd"/>
</dbReference>
<reference evidence="16 17" key="1">
    <citation type="submission" date="2021-02" db="EMBL/GenBank/DDBJ databases">
        <authorList>
            <person name="Vanwijnsberghe S."/>
        </authorList>
    </citation>
    <scope>NUCLEOTIDE SEQUENCE [LARGE SCALE GENOMIC DNA]</scope>
    <source>
        <strain evidence="16 17">LMG 31837</strain>
    </source>
</reference>
<dbReference type="CDD" id="cd19407">
    <property type="entry name" value="Tar_Tsr_sensor"/>
    <property type="match status" value="1"/>
</dbReference>
<dbReference type="SUPFAM" id="SSF58104">
    <property type="entry name" value="Methyl-accepting chemotaxis protein (MCP) signaling domain"/>
    <property type="match status" value="1"/>
</dbReference>
<dbReference type="Gene3D" id="1.10.287.950">
    <property type="entry name" value="Methyl-accepting chemotaxis protein"/>
    <property type="match status" value="1"/>
</dbReference>
<dbReference type="Pfam" id="PF02203">
    <property type="entry name" value="TarH"/>
    <property type="match status" value="1"/>
</dbReference>
<comment type="similarity">
    <text evidence="10">Belongs to the methyl-accepting chemotaxis (MCP) protein family.</text>
</comment>
<accession>A0ABN7LWD8</accession>
<comment type="caution">
    <text evidence="16">The sequence shown here is derived from an EMBL/GenBank/DDBJ whole genome shotgun (WGS) entry which is preliminary data.</text>
</comment>
<dbReference type="Gene3D" id="1.20.120.30">
    <property type="entry name" value="Aspartate receptor, ligand-binding domain"/>
    <property type="match status" value="1"/>
</dbReference>
<dbReference type="Proteomes" id="UP000672526">
    <property type="component" value="Unassembled WGS sequence"/>
</dbReference>
<evidence type="ECO:0000256" key="4">
    <source>
        <dbReference type="ARBA" id="ARBA00022500"/>
    </source>
</evidence>
<dbReference type="PROSITE" id="PS50111">
    <property type="entry name" value="CHEMOTAXIS_TRANSDUC_2"/>
    <property type="match status" value="1"/>
</dbReference>
<keyword evidence="6 13" id="KW-0812">Transmembrane</keyword>
<evidence type="ECO:0000256" key="9">
    <source>
        <dbReference type="ARBA" id="ARBA00023224"/>
    </source>
</evidence>
<evidence type="ECO:0000256" key="10">
    <source>
        <dbReference type="ARBA" id="ARBA00029447"/>
    </source>
</evidence>
<evidence type="ECO:0000256" key="2">
    <source>
        <dbReference type="ARBA" id="ARBA00022475"/>
    </source>
</evidence>
<gene>
    <name evidence="16" type="ORF">R69888_03870</name>
</gene>
<keyword evidence="9 11" id="KW-0807">Transducer</keyword>
<dbReference type="PRINTS" id="PR00260">
    <property type="entry name" value="CHEMTRNSDUCR"/>
</dbReference>
<evidence type="ECO:0000256" key="7">
    <source>
        <dbReference type="ARBA" id="ARBA00022989"/>
    </source>
</evidence>
<keyword evidence="2" id="KW-1003">Cell membrane</keyword>
<sequence>MLSRWSIRTSLTMVGIILVALTVVVGALGLTALNSASQSLDRIARGDLVAIHALDEASAYLLRSRVTLDRVTALSTAGDTEQAKKAFDRAQVLLGKSTENWQAFLNAPKNGVDQALVDELTARRTTLTRDGVDPEFAALRANDPAAYHAIADTKIPPMFLAYDNAASNVIKTLQQLAVDQQASAQASISLMTTLIIGVTAIALLLVVGIRFALRGLIVQPLNDATACFERIASGDLSETIEVFSRNEIGRLFAGIKRMQDSMATMVKAVHSSTESIDTGAREIAMGNTDLSQRTEQQAASLQETASSMEQLTGTVRQNAENARQASQLAVNASDIATRGGDVVSQVVTTMQGIATSSNKVVDIIGVIEGIAFQTNILALNAAVEAARAGEQGRGFAVVAGEVRSLAQRSASAAKEIKELIGDSVDKVQSGSVLVGRAGTTMEEIVQAVRRVTDIMGEISAASEEQSGGIEQVNRAVVQMDEVTQQNAALVEQAAAAAASLEEQTRQLQTVVNGWKVAGGQTRSSVTAARPHAAARPNGSKSGSRNGKPHAQPAKAAPQAPAHSAAHPAAGKAASTAAGIAAHATPASATQGADTTRVEPALKPKTARAASETAVRPAPAGAATAGSDADWETF</sequence>
<evidence type="ECO:0000259" key="14">
    <source>
        <dbReference type="PROSITE" id="PS50111"/>
    </source>
</evidence>
<name>A0ABN7LWD8_9BURK</name>
<evidence type="ECO:0000256" key="3">
    <source>
        <dbReference type="ARBA" id="ARBA00022481"/>
    </source>
</evidence>
<organism evidence="16 17">
    <name type="scientific">Paraburkholderia haematera</name>
    <dbReference type="NCBI Taxonomy" id="2793077"/>
    <lineage>
        <taxon>Bacteria</taxon>
        <taxon>Pseudomonadati</taxon>
        <taxon>Pseudomonadota</taxon>
        <taxon>Betaproteobacteria</taxon>
        <taxon>Burkholderiales</taxon>
        <taxon>Burkholderiaceae</taxon>
        <taxon>Paraburkholderia</taxon>
    </lineage>
</organism>
<comment type="subcellular location">
    <subcellularLocation>
        <location evidence="1">Cell inner membrane</location>
        <topology evidence="1">Multi-pass membrane protein</topology>
    </subcellularLocation>
</comment>
<evidence type="ECO:0000313" key="16">
    <source>
        <dbReference type="EMBL" id="CAE6771176.1"/>
    </source>
</evidence>
<feature type="region of interest" description="Disordered" evidence="12">
    <location>
        <begin position="520"/>
        <end position="633"/>
    </location>
</feature>
<dbReference type="InterPro" id="IPR035440">
    <property type="entry name" value="4HB_MCP_dom_sf"/>
</dbReference>
<dbReference type="InterPro" id="IPR004089">
    <property type="entry name" value="MCPsignal_dom"/>
</dbReference>
<evidence type="ECO:0000256" key="11">
    <source>
        <dbReference type="PROSITE-ProRule" id="PRU00284"/>
    </source>
</evidence>
<keyword evidence="5" id="KW-0997">Cell inner membrane</keyword>
<dbReference type="InterPro" id="IPR051310">
    <property type="entry name" value="MCP_chemotaxis"/>
</dbReference>
<keyword evidence="8 13" id="KW-0472">Membrane</keyword>
<evidence type="ECO:0000313" key="17">
    <source>
        <dbReference type="Proteomes" id="UP000672526"/>
    </source>
</evidence>
<evidence type="ECO:0000259" key="15">
    <source>
        <dbReference type="PROSITE" id="PS50885"/>
    </source>
</evidence>
<keyword evidence="17" id="KW-1185">Reference proteome</keyword>
<proteinExistence type="inferred from homology"/>
<keyword evidence="4" id="KW-0145">Chemotaxis</keyword>
<evidence type="ECO:0000256" key="8">
    <source>
        <dbReference type="ARBA" id="ARBA00023136"/>
    </source>
</evidence>
<feature type="transmembrane region" description="Helical" evidence="13">
    <location>
        <begin position="12"/>
        <end position="33"/>
    </location>
</feature>
<feature type="compositionally biased region" description="Low complexity" evidence="12">
    <location>
        <begin position="548"/>
        <end position="592"/>
    </location>
</feature>
<evidence type="ECO:0008006" key="18">
    <source>
        <dbReference type="Google" id="ProtNLM"/>
    </source>
</evidence>
<dbReference type="RefSeq" id="WP_211612843.1">
    <property type="nucleotide sequence ID" value="NZ_CAJNBK010000010.1"/>
</dbReference>
<evidence type="ECO:0000256" key="6">
    <source>
        <dbReference type="ARBA" id="ARBA00022692"/>
    </source>
</evidence>
<feature type="compositionally biased region" description="Low complexity" evidence="12">
    <location>
        <begin position="612"/>
        <end position="627"/>
    </location>
</feature>
<dbReference type="Pfam" id="PF00015">
    <property type="entry name" value="MCPsignal"/>
    <property type="match status" value="1"/>
</dbReference>
<evidence type="ECO:0000256" key="1">
    <source>
        <dbReference type="ARBA" id="ARBA00004429"/>
    </source>
</evidence>
<dbReference type="SMART" id="SM00283">
    <property type="entry name" value="MA"/>
    <property type="match status" value="1"/>
</dbReference>
<keyword evidence="3" id="KW-0488">Methylation</keyword>
<dbReference type="EMBL" id="CAJNBK010000010">
    <property type="protein sequence ID" value="CAE6771176.1"/>
    <property type="molecule type" value="Genomic_DNA"/>
</dbReference>
<evidence type="ECO:0000256" key="5">
    <source>
        <dbReference type="ARBA" id="ARBA00022519"/>
    </source>
</evidence>
<dbReference type="PROSITE" id="PS50885">
    <property type="entry name" value="HAMP"/>
    <property type="match status" value="1"/>
</dbReference>
<evidence type="ECO:0000256" key="12">
    <source>
        <dbReference type="SAM" id="MobiDB-lite"/>
    </source>
</evidence>
<dbReference type="PANTHER" id="PTHR43531:SF14">
    <property type="entry name" value="METHYL-ACCEPTING CHEMOTAXIS PROTEIN I-RELATED"/>
    <property type="match status" value="1"/>
</dbReference>
<keyword evidence="7 13" id="KW-1133">Transmembrane helix</keyword>
<protein>
    <recommendedName>
        <fullName evidence="18">Methyl-accepting chemotaxis sensory transducer with TarH sensor</fullName>
    </recommendedName>
</protein>
<feature type="transmembrane region" description="Helical" evidence="13">
    <location>
        <begin position="190"/>
        <end position="213"/>
    </location>
</feature>
<feature type="domain" description="HAMP" evidence="15">
    <location>
        <begin position="215"/>
        <end position="267"/>
    </location>
</feature>
<dbReference type="PANTHER" id="PTHR43531">
    <property type="entry name" value="PROTEIN ICFG"/>
    <property type="match status" value="1"/>
</dbReference>
<dbReference type="Pfam" id="PF00672">
    <property type="entry name" value="HAMP"/>
    <property type="match status" value="1"/>
</dbReference>
<dbReference type="CDD" id="cd06225">
    <property type="entry name" value="HAMP"/>
    <property type="match status" value="1"/>
</dbReference>
<feature type="domain" description="Methyl-accepting transducer" evidence="14">
    <location>
        <begin position="272"/>
        <end position="501"/>
    </location>
</feature>
<evidence type="ECO:0000256" key="13">
    <source>
        <dbReference type="SAM" id="Phobius"/>
    </source>
</evidence>
<dbReference type="InterPro" id="IPR003660">
    <property type="entry name" value="HAMP_dom"/>
</dbReference>
<dbReference type="CDD" id="cd11386">
    <property type="entry name" value="MCP_signal"/>
    <property type="match status" value="1"/>
</dbReference>
<dbReference type="SMART" id="SM00304">
    <property type="entry name" value="HAMP"/>
    <property type="match status" value="1"/>
</dbReference>
<dbReference type="InterPro" id="IPR004090">
    <property type="entry name" value="Chemotax_Me-accpt_rcpt"/>
</dbReference>
<dbReference type="SUPFAM" id="SSF47170">
    <property type="entry name" value="Aspartate receptor, ligand-binding domain"/>
    <property type="match status" value="1"/>
</dbReference>